<name>K9WVB7_9NOST</name>
<dbReference type="KEGG" id="csg:Cylst_1475"/>
<reference evidence="1 2" key="1">
    <citation type="submission" date="2012-06" db="EMBL/GenBank/DDBJ databases">
        <title>Finished chromosome of genome of Cylindrospermum stagnale PCC 7417.</title>
        <authorList>
            <consortium name="US DOE Joint Genome Institute"/>
            <person name="Gugger M."/>
            <person name="Coursin T."/>
            <person name="Rippka R."/>
            <person name="Tandeau De Marsac N."/>
            <person name="Huntemann M."/>
            <person name="Wei C.-L."/>
            <person name="Han J."/>
            <person name="Detter J.C."/>
            <person name="Han C."/>
            <person name="Tapia R."/>
            <person name="Chen A."/>
            <person name="Kyrpides N."/>
            <person name="Mavromatis K."/>
            <person name="Markowitz V."/>
            <person name="Szeto E."/>
            <person name="Ivanova N."/>
            <person name="Pagani I."/>
            <person name="Pati A."/>
            <person name="Goodwin L."/>
            <person name="Nordberg H.P."/>
            <person name="Cantor M.N."/>
            <person name="Hua S.X."/>
            <person name="Woyke T."/>
            <person name="Kerfeld C.A."/>
        </authorList>
    </citation>
    <scope>NUCLEOTIDE SEQUENCE [LARGE SCALE GENOMIC DNA]</scope>
    <source>
        <strain evidence="1 2">PCC 7417</strain>
    </source>
</reference>
<keyword evidence="2" id="KW-1185">Reference proteome</keyword>
<dbReference type="HOGENOM" id="CLU_3232534_0_0_3"/>
<dbReference type="AlphaFoldDB" id="K9WVB7"/>
<evidence type="ECO:0000313" key="1">
    <source>
        <dbReference type="EMBL" id="AFZ23759.1"/>
    </source>
</evidence>
<gene>
    <name evidence="1" type="ORF">Cylst_1475</name>
</gene>
<evidence type="ECO:0000313" key="2">
    <source>
        <dbReference type="Proteomes" id="UP000010475"/>
    </source>
</evidence>
<dbReference type="Proteomes" id="UP000010475">
    <property type="component" value="Chromosome"/>
</dbReference>
<proteinExistence type="predicted"/>
<organism evidence="1 2">
    <name type="scientific">Cylindrospermum stagnale PCC 7417</name>
    <dbReference type="NCBI Taxonomy" id="56107"/>
    <lineage>
        <taxon>Bacteria</taxon>
        <taxon>Bacillati</taxon>
        <taxon>Cyanobacteriota</taxon>
        <taxon>Cyanophyceae</taxon>
        <taxon>Nostocales</taxon>
        <taxon>Nostocaceae</taxon>
        <taxon>Cylindrospermum</taxon>
    </lineage>
</organism>
<dbReference type="EMBL" id="CP003642">
    <property type="protein sequence ID" value="AFZ23759.1"/>
    <property type="molecule type" value="Genomic_DNA"/>
</dbReference>
<accession>K9WVB7</accession>
<sequence length="43" mass="4514">MLIKAIASSMTVRPIAGSNGATPNLGEGIFFIAEFELAVVYLT</sequence>
<protein>
    <submittedName>
        <fullName evidence="1">Uncharacterized protein</fullName>
    </submittedName>
</protein>